<protein>
    <submittedName>
        <fullName evidence="12">Nuclear hormone receptor HR96</fullName>
    </submittedName>
</protein>
<reference evidence="12" key="1">
    <citation type="journal article" date="2014" name="PLoS ONE">
        <title>Transcriptome-Based Identification of ABC Transporters in the Western Tarnished Plant Bug Lygus hesperus.</title>
        <authorList>
            <person name="Hull J.J."/>
            <person name="Chaney K."/>
            <person name="Geib S.M."/>
            <person name="Fabrick J.A."/>
            <person name="Brent C.S."/>
            <person name="Walsh D."/>
            <person name="Lavine L.C."/>
        </authorList>
    </citation>
    <scope>NUCLEOTIDE SEQUENCE</scope>
</reference>
<keyword evidence="5" id="KW-0805">Transcription regulation</keyword>
<evidence type="ECO:0000256" key="9">
    <source>
        <dbReference type="ARBA" id="ARBA00023242"/>
    </source>
</evidence>
<dbReference type="GO" id="GO:0045944">
    <property type="term" value="P:positive regulation of transcription by RNA polymerase II"/>
    <property type="evidence" value="ECO:0007669"/>
    <property type="project" value="TreeGrafter"/>
</dbReference>
<dbReference type="InterPro" id="IPR050234">
    <property type="entry name" value="Nuclear_hormone_rcpt_NR1"/>
</dbReference>
<evidence type="ECO:0000256" key="7">
    <source>
        <dbReference type="ARBA" id="ARBA00023163"/>
    </source>
</evidence>
<dbReference type="InterPro" id="IPR001628">
    <property type="entry name" value="Znf_hrmn_rcpt"/>
</dbReference>
<dbReference type="PANTHER" id="PTHR24082">
    <property type="entry name" value="NUCLEAR HORMONE RECEPTOR"/>
    <property type="match status" value="1"/>
</dbReference>
<dbReference type="GO" id="GO:0004879">
    <property type="term" value="F:nuclear receptor activity"/>
    <property type="evidence" value="ECO:0007669"/>
    <property type="project" value="TreeGrafter"/>
</dbReference>
<dbReference type="SMART" id="SM00399">
    <property type="entry name" value="ZnF_C4"/>
    <property type="match status" value="1"/>
</dbReference>
<evidence type="ECO:0000256" key="5">
    <source>
        <dbReference type="ARBA" id="ARBA00023015"/>
    </source>
</evidence>
<evidence type="ECO:0000256" key="8">
    <source>
        <dbReference type="ARBA" id="ARBA00023170"/>
    </source>
</evidence>
<dbReference type="AlphaFoldDB" id="A0A0A9Z6M8"/>
<dbReference type="EMBL" id="GBHO01002687">
    <property type="protein sequence ID" value="JAG40917.1"/>
    <property type="molecule type" value="Transcribed_RNA"/>
</dbReference>
<keyword evidence="7" id="KW-0804">Transcription</keyword>
<dbReference type="Gene3D" id="3.30.50.10">
    <property type="entry name" value="Erythroid Transcription Factor GATA-1, subunit A"/>
    <property type="match status" value="1"/>
</dbReference>
<evidence type="ECO:0000256" key="2">
    <source>
        <dbReference type="ARBA" id="ARBA00022723"/>
    </source>
</evidence>
<accession>A0A0A9Z6M8</accession>
<feature type="region of interest" description="Disordered" evidence="10">
    <location>
        <begin position="125"/>
        <end position="152"/>
    </location>
</feature>
<organism evidence="12">
    <name type="scientific">Lygus hesperus</name>
    <name type="common">Western plant bug</name>
    <dbReference type="NCBI Taxonomy" id="30085"/>
    <lineage>
        <taxon>Eukaryota</taxon>
        <taxon>Metazoa</taxon>
        <taxon>Ecdysozoa</taxon>
        <taxon>Arthropoda</taxon>
        <taxon>Hexapoda</taxon>
        <taxon>Insecta</taxon>
        <taxon>Pterygota</taxon>
        <taxon>Neoptera</taxon>
        <taxon>Paraneoptera</taxon>
        <taxon>Hemiptera</taxon>
        <taxon>Heteroptera</taxon>
        <taxon>Panheteroptera</taxon>
        <taxon>Cimicomorpha</taxon>
        <taxon>Miridae</taxon>
        <taxon>Mirini</taxon>
        <taxon>Lygus</taxon>
    </lineage>
</organism>
<dbReference type="PROSITE" id="PS51030">
    <property type="entry name" value="NUCLEAR_REC_DBD_2"/>
    <property type="match status" value="1"/>
</dbReference>
<proteinExistence type="predicted"/>
<evidence type="ECO:0000313" key="12">
    <source>
        <dbReference type="EMBL" id="JAG40917.1"/>
    </source>
</evidence>
<dbReference type="PANTHER" id="PTHR24082:SF283">
    <property type="entry name" value="NUCLEAR HORMONE RECEPTOR HR96"/>
    <property type="match status" value="1"/>
</dbReference>
<dbReference type="GO" id="GO:0000122">
    <property type="term" value="P:negative regulation of transcription by RNA polymerase II"/>
    <property type="evidence" value="ECO:0007669"/>
    <property type="project" value="TreeGrafter"/>
</dbReference>
<comment type="subcellular location">
    <subcellularLocation>
        <location evidence="1">Nucleus</location>
    </subcellularLocation>
</comment>
<evidence type="ECO:0000256" key="10">
    <source>
        <dbReference type="SAM" id="MobiDB-lite"/>
    </source>
</evidence>
<keyword evidence="3" id="KW-0863">Zinc-finger</keyword>
<dbReference type="SUPFAM" id="SSF57716">
    <property type="entry name" value="Glucocorticoid receptor-like (DNA-binding domain)"/>
    <property type="match status" value="1"/>
</dbReference>
<keyword evidence="9" id="KW-0539">Nucleus</keyword>
<evidence type="ECO:0000256" key="4">
    <source>
        <dbReference type="ARBA" id="ARBA00022833"/>
    </source>
</evidence>
<evidence type="ECO:0000256" key="6">
    <source>
        <dbReference type="ARBA" id="ARBA00023125"/>
    </source>
</evidence>
<feature type="domain" description="Nuclear receptor" evidence="11">
    <location>
        <begin position="34"/>
        <end position="109"/>
    </location>
</feature>
<dbReference type="FunFam" id="3.30.50.10:FF:000042">
    <property type="entry name" value="Nuclear hormone receptor HR96"/>
    <property type="match status" value="1"/>
</dbReference>
<evidence type="ECO:0000259" key="11">
    <source>
        <dbReference type="PROSITE" id="PS51030"/>
    </source>
</evidence>
<gene>
    <name evidence="12" type="primary">Hr96_2</name>
    <name evidence="12" type="ORF">CM83_47905</name>
</gene>
<feature type="compositionally biased region" description="Low complexity" evidence="10">
    <location>
        <begin position="131"/>
        <end position="146"/>
    </location>
</feature>
<dbReference type="InterPro" id="IPR013088">
    <property type="entry name" value="Znf_NHR/GATA"/>
</dbReference>
<reference evidence="12" key="2">
    <citation type="submission" date="2014-07" db="EMBL/GenBank/DDBJ databases">
        <authorList>
            <person name="Hull J."/>
        </authorList>
    </citation>
    <scope>NUCLEOTIDE SEQUENCE</scope>
</reference>
<keyword evidence="6" id="KW-0238">DNA-binding</keyword>
<keyword evidence="8 12" id="KW-0675">Receptor</keyword>
<evidence type="ECO:0000256" key="3">
    <source>
        <dbReference type="ARBA" id="ARBA00022771"/>
    </source>
</evidence>
<dbReference type="GO" id="GO:0030154">
    <property type="term" value="P:cell differentiation"/>
    <property type="evidence" value="ECO:0007669"/>
    <property type="project" value="TreeGrafter"/>
</dbReference>
<dbReference type="PROSITE" id="PS00031">
    <property type="entry name" value="NUCLEAR_REC_DBD_1"/>
    <property type="match status" value="1"/>
</dbReference>
<name>A0A0A9Z6M8_LYGHE</name>
<dbReference type="GO" id="GO:0006950">
    <property type="term" value="P:response to stress"/>
    <property type="evidence" value="ECO:0007669"/>
    <property type="project" value="UniProtKB-ARBA"/>
</dbReference>
<dbReference type="Pfam" id="PF00105">
    <property type="entry name" value="zf-C4"/>
    <property type="match status" value="1"/>
</dbReference>
<dbReference type="GO" id="GO:0005634">
    <property type="term" value="C:nucleus"/>
    <property type="evidence" value="ECO:0007669"/>
    <property type="project" value="UniProtKB-SubCell"/>
</dbReference>
<keyword evidence="4" id="KW-0862">Zinc</keyword>
<keyword evidence="2" id="KW-0479">Metal-binding</keyword>
<evidence type="ECO:0000256" key="1">
    <source>
        <dbReference type="ARBA" id="ARBA00004123"/>
    </source>
</evidence>
<sequence length="241" mass="27235">MDGANSLPQFFRGFHIDQQVKTMDNADDRKYSDSKICAVCGDTALGNNFNAITCESCKAFFRRNALKNKELQCPFQEECTITPITRRFCQKCRLAKCYSVGMSSLLIMSEAEKERKRRKVIANKAKYRAVSSPPQECSSSQESNSSDYRSNRLSSVETGVQTDLPCWCSSSHHRSAPHERSPSPRISSDVYCSPSISSSPSFLGGYTPMDATQKNSSTSWFWLAEHLKPLWTKMWIYLVTN</sequence>
<dbReference type="PRINTS" id="PR00047">
    <property type="entry name" value="STROIDFINGER"/>
</dbReference>
<dbReference type="GO" id="GO:0000978">
    <property type="term" value="F:RNA polymerase II cis-regulatory region sequence-specific DNA binding"/>
    <property type="evidence" value="ECO:0007669"/>
    <property type="project" value="TreeGrafter"/>
</dbReference>
<dbReference type="GO" id="GO:0008270">
    <property type="term" value="F:zinc ion binding"/>
    <property type="evidence" value="ECO:0007669"/>
    <property type="project" value="UniProtKB-KW"/>
</dbReference>